<evidence type="ECO:0000256" key="3">
    <source>
        <dbReference type="SAM" id="Phobius"/>
    </source>
</evidence>
<feature type="transmembrane region" description="Helical" evidence="3">
    <location>
        <begin position="6"/>
        <end position="29"/>
    </location>
</feature>
<dbReference type="Proteomes" id="UP000727407">
    <property type="component" value="Unassembled WGS sequence"/>
</dbReference>
<keyword evidence="3" id="KW-0472">Membrane</keyword>
<keyword evidence="3" id="KW-0812">Transmembrane</keyword>
<dbReference type="InterPro" id="IPR050828">
    <property type="entry name" value="C-type_lectin/matrix_domain"/>
</dbReference>
<dbReference type="Gene3D" id="3.10.100.10">
    <property type="entry name" value="Mannose-Binding Protein A, subunit A"/>
    <property type="match status" value="1"/>
</dbReference>
<dbReference type="Pfam" id="PF00059">
    <property type="entry name" value="Lectin_C"/>
    <property type="match status" value="1"/>
</dbReference>
<sequence length="212" mass="24197">LNGTCYRVTAVCVVLLLLIAVTVLGIKLLNTENNQQTRYNNLTMERDQLQARYNSLLIKGDQLQTRYNNLTIERDQLQSTNYELNRKKDQQEAKLKELSNKMVTLQASYDDMKNKCDALQMGKDGFQRKLDAVAGWTYSGSAFYFISTETKTWSESRQDCRNKGADLVIINSSKKQEFILNLLCSRQAWIGLSDGDSEGEWKWVDGTPLTTA</sequence>
<reference evidence="5" key="1">
    <citation type="submission" date="2020-07" db="EMBL/GenBank/DDBJ databases">
        <title>Clarias magur genome sequencing, assembly and annotation.</title>
        <authorList>
            <person name="Kushwaha B."/>
            <person name="Kumar R."/>
            <person name="Das P."/>
            <person name="Joshi C.G."/>
            <person name="Kumar D."/>
            <person name="Nagpure N.S."/>
            <person name="Pandey M."/>
            <person name="Agarwal S."/>
            <person name="Srivastava S."/>
            <person name="Singh M."/>
            <person name="Sahoo L."/>
            <person name="Jayasankar P."/>
            <person name="Meher P.K."/>
            <person name="Koringa P.G."/>
            <person name="Iquebal M.A."/>
            <person name="Das S.P."/>
            <person name="Bit A."/>
            <person name="Patnaik S."/>
            <person name="Patel N."/>
            <person name="Shah T.M."/>
            <person name="Hinsu A."/>
            <person name="Jena J.K."/>
        </authorList>
    </citation>
    <scope>NUCLEOTIDE SEQUENCE</scope>
    <source>
        <strain evidence="5">CIFAMagur01</strain>
        <tissue evidence="5">Testis</tissue>
    </source>
</reference>
<dbReference type="SUPFAM" id="SSF56436">
    <property type="entry name" value="C-type lectin-like"/>
    <property type="match status" value="1"/>
</dbReference>
<keyword evidence="2" id="KW-0175">Coiled coil</keyword>
<feature type="non-terminal residue" evidence="5">
    <location>
        <position position="212"/>
    </location>
</feature>
<dbReference type="GO" id="GO:0005886">
    <property type="term" value="C:plasma membrane"/>
    <property type="evidence" value="ECO:0007669"/>
    <property type="project" value="UniProtKB-SubCell"/>
</dbReference>
<keyword evidence="3" id="KW-1133">Transmembrane helix</keyword>
<dbReference type="InterPro" id="IPR001304">
    <property type="entry name" value="C-type_lectin-like"/>
</dbReference>
<dbReference type="OrthoDB" id="10255512at2759"/>
<gene>
    <name evidence="5" type="ORF">DAT39_018544</name>
</gene>
<accession>A0A8J4U5W7</accession>
<protein>
    <submittedName>
        <fullName evidence="5">C-type lectin domain family 4 member E-like isoform X1</fullName>
    </submittedName>
</protein>
<evidence type="ECO:0000313" key="6">
    <source>
        <dbReference type="Proteomes" id="UP000727407"/>
    </source>
</evidence>
<proteinExistence type="predicted"/>
<organism evidence="5 6">
    <name type="scientific">Clarias magur</name>
    <name type="common">Asian catfish</name>
    <name type="synonym">Macropteronotus magur</name>
    <dbReference type="NCBI Taxonomy" id="1594786"/>
    <lineage>
        <taxon>Eukaryota</taxon>
        <taxon>Metazoa</taxon>
        <taxon>Chordata</taxon>
        <taxon>Craniata</taxon>
        <taxon>Vertebrata</taxon>
        <taxon>Euteleostomi</taxon>
        <taxon>Actinopterygii</taxon>
        <taxon>Neopterygii</taxon>
        <taxon>Teleostei</taxon>
        <taxon>Ostariophysi</taxon>
        <taxon>Siluriformes</taxon>
        <taxon>Clariidae</taxon>
        <taxon>Clarias</taxon>
    </lineage>
</organism>
<evidence type="ECO:0000256" key="2">
    <source>
        <dbReference type="SAM" id="Coils"/>
    </source>
</evidence>
<evidence type="ECO:0000313" key="5">
    <source>
        <dbReference type="EMBL" id="KAF5891744.1"/>
    </source>
</evidence>
<dbReference type="EMBL" id="QNUK01000557">
    <property type="protein sequence ID" value="KAF5891744.1"/>
    <property type="molecule type" value="Genomic_DNA"/>
</dbReference>
<comment type="subcellular location">
    <subcellularLocation>
        <location evidence="1">Cell membrane</location>
        <topology evidence="1">Single-pass type II membrane protein</topology>
    </subcellularLocation>
</comment>
<evidence type="ECO:0000259" key="4">
    <source>
        <dbReference type="PROSITE" id="PS50041"/>
    </source>
</evidence>
<dbReference type="Gene3D" id="1.20.5.400">
    <property type="match status" value="2"/>
</dbReference>
<keyword evidence="6" id="KW-1185">Reference proteome</keyword>
<dbReference type="PANTHER" id="PTHR45710">
    <property type="entry name" value="C-TYPE LECTIN DOMAIN-CONTAINING PROTEIN 180"/>
    <property type="match status" value="1"/>
</dbReference>
<dbReference type="AlphaFoldDB" id="A0A8J4U5W7"/>
<feature type="coiled-coil region" evidence="2">
    <location>
        <begin position="32"/>
        <end position="115"/>
    </location>
</feature>
<comment type="caution">
    <text evidence="5">The sequence shown here is derived from an EMBL/GenBank/DDBJ whole genome shotgun (WGS) entry which is preliminary data.</text>
</comment>
<dbReference type="InterPro" id="IPR016186">
    <property type="entry name" value="C-type_lectin-like/link_sf"/>
</dbReference>
<dbReference type="PANTHER" id="PTHR45710:SF8">
    <property type="entry name" value="RERATING FAMILY MEMBER 4"/>
    <property type="match status" value="1"/>
</dbReference>
<feature type="domain" description="C-type lectin" evidence="4">
    <location>
        <begin position="138"/>
        <end position="212"/>
    </location>
</feature>
<dbReference type="PROSITE" id="PS50041">
    <property type="entry name" value="C_TYPE_LECTIN_2"/>
    <property type="match status" value="1"/>
</dbReference>
<name>A0A8J4U5W7_CLAMG</name>
<dbReference type="InterPro" id="IPR016187">
    <property type="entry name" value="CTDL_fold"/>
</dbReference>
<feature type="non-terminal residue" evidence="5">
    <location>
        <position position="1"/>
    </location>
</feature>
<evidence type="ECO:0000256" key="1">
    <source>
        <dbReference type="ARBA" id="ARBA00004401"/>
    </source>
</evidence>